<evidence type="ECO:0000313" key="2">
    <source>
        <dbReference type="Proteomes" id="UP001152562"/>
    </source>
</evidence>
<accession>A0A9P0TU07</accession>
<dbReference type="Proteomes" id="UP001152562">
    <property type="component" value="Unassembled WGS sequence"/>
</dbReference>
<reference evidence="1" key="1">
    <citation type="submission" date="2022-05" db="EMBL/GenBank/DDBJ databases">
        <authorList>
            <person name="Okamura Y."/>
        </authorList>
    </citation>
    <scope>NUCLEOTIDE SEQUENCE</scope>
</reference>
<evidence type="ECO:0000313" key="1">
    <source>
        <dbReference type="EMBL" id="CAH4037989.1"/>
    </source>
</evidence>
<protein>
    <submittedName>
        <fullName evidence="1">Uncharacterized protein</fullName>
    </submittedName>
</protein>
<name>A0A9P0TU07_PIEBR</name>
<sequence length="68" mass="7325">MDVYSNGGSLWRFSSETEVRDEAMRQIESLRALNWDGPITRGALGGLKGTASATPIAGHAQPLVPRDL</sequence>
<gene>
    <name evidence="1" type="ORF">PIBRA_LOCUS13596</name>
</gene>
<comment type="caution">
    <text evidence="1">The sequence shown here is derived from an EMBL/GenBank/DDBJ whole genome shotgun (WGS) entry which is preliminary data.</text>
</comment>
<keyword evidence="2" id="KW-1185">Reference proteome</keyword>
<dbReference type="AlphaFoldDB" id="A0A9P0TU07"/>
<proteinExistence type="predicted"/>
<organism evidence="1 2">
    <name type="scientific">Pieris brassicae</name>
    <name type="common">White butterfly</name>
    <name type="synonym">Large white butterfly</name>
    <dbReference type="NCBI Taxonomy" id="7116"/>
    <lineage>
        <taxon>Eukaryota</taxon>
        <taxon>Metazoa</taxon>
        <taxon>Ecdysozoa</taxon>
        <taxon>Arthropoda</taxon>
        <taxon>Hexapoda</taxon>
        <taxon>Insecta</taxon>
        <taxon>Pterygota</taxon>
        <taxon>Neoptera</taxon>
        <taxon>Endopterygota</taxon>
        <taxon>Lepidoptera</taxon>
        <taxon>Glossata</taxon>
        <taxon>Ditrysia</taxon>
        <taxon>Papilionoidea</taxon>
        <taxon>Pieridae</taxon>
        <taxon>Pierinae</taxon>
        <taxon>Pieris</taxon>
    </lineage>
</organism>
<dbReference type="EMBL" id="CALOZG010000085">
    <property type="protein sequence ID" value="CAH4037989.1"/>
    <property type="molecule type" value="Genomic_DNA"/>
</dbReference>